<gene>
    <name evidence="2" type="ORF">NW762_008855</name>
</gene>
<accession>A0A9W8RYL7</accession>
<reference evidence="2" key="1">
    <citation type="submission" date="2022-09" db="EMBL/GenBank/DDBJ databases">
        <title>Fusarium specimens isolated from Avocado Roots.</title>
        <authorList>
            <person name="Stajich J."/>
            <person name="Roper C."/>
            <person name="Heimlech-Rivalta G."/>
        </authorList>
    </citation>
    <scope>NUCLEOTIDE SEQUENCE</scope>
    <source>
        <strain evidence="2">CF00136</strain>
    </source>
</reference>
<proteinExistence type="predicted"/>
<dbReference type="EMBL" id="JAOQAZ010000018">
    <property type="protein sequence ID" value="KAJ4256759.1"/>
    <property type="molecule type" value="Genomic_DNA"/>
</dbReference>
<protein>
    <submittedName>
        <fullName evidence="2">Uncharacterized protein</fullName>
    </submittedName>
</protein>
<evidence type="ECO:0000256" key="1">
    <source>
        <dbReference type="SAM" id="MobiDB-lite"/>
    </source>
</evidence>
<comment type="caution">
    <text evidence="2">The sequence shown here is derived from an EMBL/GenBank/DDBJ whole genome shotgun (WGS) entry which is preliminary data.</text>
</comment>
<name>A0A9W8RYL7_9HYPO</name>
<dbReference type="Proteomes" id="UP001152049">
    <property type="component" value="Unassembled WGS sequence"/>
</dbReference>
<dbReference type="AlphaFoldDB" id="A0A9W8RYL7"/>
<organism evidence="2 3">
    <name type="scientific">Fusarium torreyae</name>
    <dbReference type="NCBI Taxonomy" id="1237075"/>
    <lineage>
        <taxon>Eukaryota</taxon>
        <taxon>Fungi</taxon>
        <taxon>Dikarya</taxon>
        <taxon>Ascomycota</taxon>
        <taxon>Pezizomycotina</taxon>
        <taxon>Sordariomycetes</taxon>
        <taxon>Hypocreomycetidae</taxon>
        <taxon>Hypocreales</taxon>
        <taxon>Nectriaceae</taxon>
        <taxon>Fusarium</taxon>
    </lineage>
</organism>
<evidence type="ECO:0000313" key="3">
    <source>
        <dbReference type="Proteomes" id="UP001152049"/>
    </source>
</evidence>
<feature type="region of interest" description="Disordered" evidence="1">
    <location>
        <begin position="172"/>
        <end position="191"/>
    </location>
</feature>
<dbReference type="OrthoDB" id="4500473at2759"/>
<keyword evidence="3" id="KW-1185">Reference proteome</keyword>
<sequence>MATSFSPKPSFHLCPDFSIAPPPDGHLELGSVLRGLDLSSILSPLDFGDTVKVPESQLFPVDKPSEKRGFSRSLKELRGLEGNIWAKLFGGSGLGVGFSALRQRENDETLTVKKLYVRYFIPTAEYMKNALEIDGVSFYVNSTSRKQPVYMITGLMWTEGSKLSKIQSKKTKVSGEAAATDPNTGTSAGGSAAYNNEANLLSSFDGSTPFILGIRTRKIWWDKDGTRRDEEYTAGSTLGGFKGKKEDVTDGLMFVDDQANETPGQVILYEGQLEGEEGAVVWILPD</sequence>
<evidence type="ECO:0000313" key="2">
    <source>
        <dbReference type="EMBL" id="KAJ4256759.1"/>
    </source>
</evidence>